<feature type="transmembrane region" description="Helical" evidence="1">
    <location>
        <begin position="43"/>
        <end position="62"/>
    </location>
</feature>
<keyword evidence="1" id="KW-0812">Transmembrane</keyword>
<name>A0AAP6B7X2_9ACTN</name>
<reference evidence="2 4" key="1">
    <citation type="journal article" date="2023" name="Microb. Genom.">
        <title>Mesoterricola silvestris gen. nov., sp. nov., Mesoterricola sediminis sp. nov., Geothrix oryzae sp. nov., Geothrix edaphica sp. nov., Geothrix rubra sp. nov., and Geothrix limicola sp. nov., six novel members of Acidobacteriota isolated from soils.</title>
        <authorList>
            <person name="Weisberg A.J."/>
            <person name="Pearce E."/>
            <person name="Kramer C.G."/>
            <person name="Chang J.H."/>
            <person name="Clarke C.R."/>
        </authorList>
    </citation>
    <scope>NUCLEOTIDE SEQUENCE</scope>
    <source>
        <strain evidence="3 4">NB05-1H</strain>
        <strain evidence="2">NRRL_B-16521</strain>
    </source>
</reference>
<protein>
    <submittedName>
        <fullName evidence="2">Uncharacterized protein</fullName>
    </submittedName>
</protein>
<evidence type="ECO:0000313" key="5">
    <source>
        <dbReference type="Proteomes" id="UP001282288"/>
    </source>
</evidence>
<comment type="caution">
    <text evidence="2">The sequence shown here is derived from an EMBL/GenBank/DDBJ whole genome shotgun (WGS) entry which is preliminary data.</text>
</comment>
<evidence type="ECO:0000256" key="1">
    <source>
        <dbReference type="SAM" id="Phobius"/>
    </source>
</evidence>
<proteinExistence type="predicted"/>
<keyword evidence="1" id="KW-0472">Membrane</keyword>
<dbReference type="Proteomes" id="UP001282288">
    <property type="component" value="Unassembled WGS sequence"/>
</dbReference>
<dbReference type="Proteomes" id="UP001272987">
    <property type="component" value="Unassembled WGS sequence"/>
</dbReference>
<gene>
    <name evidence="2" type="ORF">PV399_08820</name>
    <name evidence="3" type="ORF">PV666_31255</name>
</gene>
<keyword evidence="1" id="KW-1133">Transmembrane helix</keyword>
<accession>A0AAP6B7X2</accession>
<dbReference type="EMBL" id="JARAWC010000005">
    <property type="protein sequence ID" value="MDX2959818.1"/>
    <property type="molecule type" value="Genomic_DNA"/>
</dbReference>
<evidence type="ECO:0000313" key="4">
    <source>
        <dbReference type="Proteomes" id="UP001272987"/>
    </source>
</evidence>
<organism evidence="2 5">
    <name type="scientific">Streptomyces acidiscabies</name>
    <dbReference type="NCBI Taxonomy" id="42234"/>
    <lineage>
        <taxon>Bacteria</taxon>
        <taxon>Bacillati</taxon>
        <taxon>Actinomycetota</taxon>
        <taxon>Actinomycetes</taxon>
        <taxon>Kitasatosporales</taxon>
        <taxon>Streptomycetaceae</taxon>
        <taxon>Streptomyces</taxon>
    </lineage>
</organism>
<keyword evidence="4" id="KW-1185">Reference proteome</keyword>
<evidence type="ECO:0000313" key="2">
    <source>
        <dbReference type="EMBL" id="MDX2959818.1"/>
    </source>
</evidence>
<dbReference type="EMBL" id="JARAWP010000020">
    <property type="protein sequence ID" value="MDX3022330.1"/>
    <property type="molecule type" value="Genomic_DNA"/>
</dbReference>
<evidence type="ECO:0000313" key="3">
    <source>
        <dbReference type="EMBL" id="MDX3022330.1"/>
    </source>
</evidence>
<dbReference type="GeneID" id="69807484"/>
<dbReference type="AlphaFoldDB" id="A0AAP6B7X2"/>
<dbReference type="RefSeq" id="WP_010351348.1">
    <property type="nucleotide sequence ID" value="NZ_BCMK01000117.1"/>
</dbReference>
<sequence>MDNSTTGARGLLRRFRVALALCVLLAGLSLALLSNGRDGFGWAVLNELALFAAAGVAVPFYYELFLRDAEREGFLRELTAALDTRDGTGGLRVHAHGRPAPAEKTAFIAEARTEIIEVGVTLRSLTGYFVSRPERDFTDPVRQLLRRGVHITYLVADPDSPLLTAYADSLGDPGLPARAADAARQLSRVAADFAAEGHLGRMTVRYTRQLPTGYVALVDPDDTTGRCRTSPYLPGVRRADSPVLDITRTARPEVFARYVTYARKALEDSREAAP</sequence>